<dbReference type="InterPro" id="IPR004353">
    <property type="entry name" value="Mon1"/>
</dbReference>
<dbReference type="PANTHER" id="PTHR13027:SF7">
    <property type="entry name" value="VACUOLAR FUSION PROTEIN MON1 HOMOLOG"/>
    <property type="match status" value="1"/>
</dbReference>
<evidence type="ECO:0000313" key="6">
    <source>
        <dbReference type="EMBL" id="RZF41539.1"/>
    </source>
</evidence>
<evidence type="ECO:0000259" key="3">
    <source>
        <dbReference type="Pfam" id="PF19036"/>
    </source>
</evidence>
<protein>
    <recommendedName>
        <fullName evidence="2">Vacuolar fusion protein MON1 homolog</fullName>
    </recommendedName>
</protein>
<dbReference type="SMR" id="A0A482X6M6"/>
<comment type="caution">
    <text evidence="6">The sequence shown here is derived from an EMBL/GenBank/DDBJ whole genome shotgun (WGS) entry which is preliminary data.</text>
</comment>
<dbReference type="GO" id="GO:0006623">
    <property type="term" value="P:protein targeting to vacuole"/>
    <property type="evidence" value="ECO:0007669"/>
    <property type="project" value="UniProtKB-UniRule"/>
</dbReference>
<dbReference type="EMBL" id="QKKF02016774">
    <property type="protein sequence ID" value="RZF41539.1"/>
    <property type="molecule type" value="Genomic_DNA"/>
</dbReference>
<gene>
    <name evidence="6" type="ORF">LSTR_LSTR000253</name>
</gene>
<comment type="function">
    <text evidence="2">Plays an important role in membrane trafficking through the secretory apparatus.</text>
</comment>
<feature type="domain" description="FUZ/MON1/HPS1 first Longin" evidence="3">
    <location>
        <begin position="53"/>
        <end position="175"/>
    </location>
</feature>
<evidence type="ECO:0000259" key="4">
    <source>
        <dbReference type="Pfam" id="PF19037"/>
    </source>
</evidence>
<dbReference type="Proteomes" id="UP000291343">
    <property type="component" value="Unassembled WGS sequence"/>
</dbReference>
<dbReference type="FunCoup" id="A0A482X6M6">
    <property type="interactions" value="717"/>
</dbReference>
<dbReference type="Pfam" id="PF19036">
    <property type="entry name" value="Fuz_longin_1"/>
    <property type="match status" value="1"/>
</dbReference>
<sequence>MSDGTKASPGVGVIGCVSLKEDDIESMEIEDKKRKNDEEEDILLVPEWKEKRKHIFILSSAGKPIYSRHGSEDKLVTLFGVMQALVSFVQDSQDTIHSIQAGNVTIAFLTKGPIILVSVSRTGESVNNMKLQLLYVYNQVVSVLTLTQLTRVFEQRGNFDLRRLLAGSERLIDHLLNFTETQPGFLLGAVKCLPMASSTRDVISQTIINSCSKIKNLVFAILIADNKLITVVKMKKYNLHPADLHIIFNMVNSSESFKPAESWTPICLPTFDASAYMHGHVSYLSEDCEACLLLLSIDRDMFFNLSEAKQTIVDKLRRNNSLEAINEALHRPSICASDLNIPNVWHFLYKYNSVSQFWGPKLEAPYVKKEEQERLLHLYEKLHSTVHKSGRTLKLVFQQLQTETMLGWVTSGFELYVTFDPLVTKKSAINAINKLLNWMKKEEDRLFILNTSNF</sequence>
<evidence type="ECO:0000256" key="1">
    <source>
        <dbReference type="ARBA" id="ARBA00008968"/>
    </source>
</evidence>
<dbReference type="AlphaFoldDB" id="A0A482X6M6"/>
<feature type="domain" description="FUZ/MON1/HPS1 second Longin" evidence="4">
    <location>
        <begin position="215"/>
        <end position="313"/>
    </location>
</feature>
<dbReference type="STRING" id="195883.A0A482X6M6"/>
<dbReference type="GO" id="GO:0032510">
    <property type="term" value="P:endosome to lysosome transport via multivesicular body sorting pathway"/>
    <property type="evidence" value="ECO:0007669"/>
    <property type="project" value="TreeGrafter"/>
</dbReference>
<dbReference type="Pfam" id="PF19037">
    <property type="entry name" value="Fuz_longin_2"/>
    <property type="match status" value="1"/>
</dbReference>
<feature type="domain" description="FUZ/MON1/HPS1 third Longin" evidence="5">
    <location>
        <begin position="343"/>
        <end position="443"/>
    </location>
</feature>
<dbReference type="PANTHER" id="PTHR13027">
    <property type="entry name" value="SAND PROTEIN-RELATED"/>
    <property type="match status" value="1"/>
</dbReference>
<dbReference type="InterPro" id="IPR043972">
    <property type="entry name" value="FUZ/MON1/HPS1_longin_1"/>
</dbReference>
<keyword evidence="7" id="KW-1185">Reference proteome</keyword>
<proteinExistence type="inferred from homology"/>
<dbReference type="Pfam" id="PF19038">
    <property type="entry name" value="Fuz_longin_3"/>
    <property type="match status" value="1"/>
</dbReference>
<dbReference type="InterPro" id="IPR043971">
    <property type="entry name" value="FUZ/MON1/HPS1_longin_2"/>
</dbReference>
<dbReference type="InParanoid" id="A0A482X6M6"/>
<reference evidence="6 7" key="1">
    <citation type="journal article" date="2017" name="Gigascience">
        <title>Genome sequence of the small brown planthopper, Laodelphax striatellus.</title>
        <authorList>
            <person name="Zhu J."/>
            <person name="Jiang F."/>
            <person name="Wang X."/>
            <person name="Yang P."/>
            <person name="Bao Y."/>
            <person name="Zhao W."/>
            <person name="Wang W."/>
            <person name="Lu H."/>
            <person name="Wang Q."/>
            <person name="Cui N."/>
            <person name="Li J."/>
            <person name="Chen X."/>
            <person name="Luo L."/>
            <person name="Yu J."/>
            <person name="Kang L."/>
            <person name="Cui F."/>
        </authorList>
    </citation>
    <scope>NUCLEOTIDE SEQUENCE [LARGE SCALE GENOMIC DNA]</scope>
    <source>
        <strain evidence="6">Lst14</strain>
    </source>
</reference>
<evidence type="ECO:0000256" key="2">
    <source>
        <dbReference type="RuleBase" id="RU367048"/>
    </source>
</evidence>
<evidence type="ECO:0000313" key="7">
    <source>
        <dbReference type="Proteomes" id="UP000291343"/>
    </source>
</evidence>
<evidence type="ECO:0000259" key="5">
    <source>
        <dbReference type="Pfam" id="PF19038"/>
    </source>
</evidence>
<dbReference type="GO" id="GO:0035658">
    <property type="term" value="C:Mon1-Ccz1 complex"/>
    <property type="evidence" value="ECO:0007669"/>
    <property type="project" value="TreeGrafter"/>
</dbReference>
<organism evidence="6 7">
    <name type="scientific">Laodelphax striatellus</name>
    <name type="common">Small brown planthopper</name>
    <name type="synonym">Delphax striatella</name>
    <dbReference type="NCBI Taxonomy" id="195883"/>
    <lineage>
        <taxon>Eukaryota</taxon>
        <taxon>Metazoa</taxon>
        <taxon>Ecdysozoa</taxon>
        <taxon>Arthropoda</taxon>
        <taxon>Hexapoda</taxon>
        <taxon>Insecta</taxon>
        <taxon>Pterygota</taxon>
        <taxon>Neoptera</taxon>
        <taxon>Paraneoptera</taxon>
        <taxon>Hemiptera</taxon>
        <taxon>Auchenorrhyncha</taxon>
        <taxon>Fulgoroidea</taxon>
        <taxon>Delphacidae</taxon>
        <taxon>Criomorphinae</taxon>
        <taxon>Laodelphax</taxon>
    </lineage>
</organism>
<name>A0A482X6M6_LAOST</name>
<dbReference type="PRINTS" id="PR01546">
    <property type="entry name" value="YEAST73DUF"/>
</dbReference>
<comment type="similarity">
    <text evidence="1 2">Belongs to the MON1/SAND family.</text>
</comment>
<accession>A0A482X6M6</accession>
<dbReference type="OrthoDB" id="272411at2759"/>
<dbReference type="InterPro" id="IPR043970">
    <property type="entry name" value="FUZ/MON1/HPS1_longin_3"/>
</dbReference>